<accession>A0A6M8HUI0</accession>
<dbReference type="InterPro" id="IPR010093">
    <property type="entry name" value="SinI_DNA-bd"/>
</dbReference>
<protein>
    <submittedName>
        <fullName evidence="2">Helix-turn-helix domain-containing protein</fullName>
    </submittedName>
</protein>
<dbReference type="AlphaFoldDB" id="A0A6M8HUI0"/>
<sequence length="105" mass="11969">MRATQAHLSRTSGFLDSDARSKLLTTTDVASRVGCHPETIRRALRRGDLACYRTRGYTRVFEEQLTTHLERSIQHVTVGAADCSTRKVAQDFQLDRRMQQAFGKR</sequence>
<evidence type="ECO:0000313" key="3">
    <source>
        <dbReference type="Proteomes" id="UP000500767"/>
    </source>
</evidence>
<dbReference type="SUPFAM" id="SSF46955">
    <property type="entry name" value="Putative DNA-binding domain"/>
    <property type="match status" value="1"/>
</dbReference>
<organism evidence="2 3">
    <name type="scientific">Lichenicola cladoniae</name>
    <dbReference type="NCBI Taxonomy" id="1484109"/>
    <lineage>
        <taxon>Bacteria</taxon>
        <taxon>Pseudomonadati</taxon>
        <taxon>Pseudomonadota</taxon>
        <taxon>Alphaproteobacteria</taxon>
        <taxon>Acetobacterales</taxon>
        <taxon>Acetobacteraceae</taxon>
        <taxon>Lichenicola</taxon>
    </lineage>
</organism>
<dbReference type="GO" id="GO:0003677">
    <property type="term" value="F:DNA binding"/>
    <property type="evidence" value="ECO:0007669"/>
    <property type="project" value="InterPro"/>
</dbReference>
<dbReference type="Pfam" id="PF12728">
    <property type="entry name" value="HTH_17"/>
    <property type="match status" value="1"/>
</dbReference>
<evidence type="ECO:0000259" key="1">
    <source>
        <dbReference type="Pfam" id="PF12728"/>
    </source>
</evidence>
<name>A0A6M8HUI0_9PROT</name>
<reference evidence="2 3" key="1">
    <citation type="journal article" date="2014" name="World J. Microbiol. Biotechnol.">
        <title>Biodiversity and physiological characteristics of Antarctic and Arctic lichens-associated bacteria.</title>
        <authorList>
            <person name="Lee Y.M."/>
            <person name="Kim E.H."/>
            <person name="Lee H.K."/>
            <person name="Hong S.G."/>
        </authorList>
    </citation>
    <scope>NUCLEOTIDE SEQUENCE [LARGE SCALE GENOMIC DNA]</scope>
    <source>
        <strain evidence="2 3">PAMC 26569</strain>
    </source>
</reference>
<dbReference type="Gene3D" id="1.10.1660.10">
    <property type="match status" value="1"/>
</dbReference>
<feature type="domain" description="Helix-turn-helix" evidence="1">
    <location>
        <begin position="23"/>
        <end position="71"/>
    </location>
</feature>
<evidence type="ECO:0000313" key="2">
    <source>
        <dbReference type="EMBL" id="QKE91906.1"/>
    </source>
</evidence>
<dbReference type="Proteomes" id="UP000500767">
    <property type="component" value="Chromosome"/>
</dbReference>
<dbReference type="EMBL" id="CP053708">
    <property type="protein sequence ID" value="QKE91906.1"/>
    <property type="molecule type" value="Genomic_DNA"/>
</dbReference>
<dbReference type="RefSeq" id="WP_171837904.1">
    <property type="nucleotide sequence ID" value="NZ_CP053708.1"/>
</dbReference>
<keyword evidence="3" id="KW-1185">Reference proteome</keyword>
<dbReference type="InterPro" id="IPR009061">
    <property type="entry name" value="DNA-bd_dom_put_sf"/>
</dbReference>
<gene>
    <name evidence="2" type="ORF">HN018_19380</name>
</gene>
<dbReference type="InterPro" id="IPR041657">
    <property type="entry name" value="HTH_17"/>
</dbReference>
<dbReference type="KEGG" id="lck:HN018_19380"/>
<dbReference type="NCBIfam" id="TIGR01764">
    <property type="entry name" value="excise"/>
    <property type="match status" value="1"/>
</dbReference>
<proteinExistence type="predicted"/>